<protein>
    <recommendedName>
        <fullName evidence="2">DUF7872 domain-containing protein</fullName>
    </recommendedName>
</protein>
<sequence length="502" mass="54538">MRYSYSIALAAVASLPAAQSASADSTLHRRCGIVNNFYNQRPSDYNYYGTGDWLNHWWDANTDGWKDQDGFVKAFGHWGLGNFNFNCHDDGSDSNCEVGSQVCNNEVINSKGGDARQTYYVLTSISNLHAYFKRVSEALNTAGIGAALSKDDWAQVFYDFEEDDSALVLKEVLSGVATAMGMVLGLAALPAEAAIGAAGAASTAFIGGAMGGANLALDSHQDDTFEKAADLGGILGSIFTDTQEALTQQNDDLMDGKIVNDHDIRSYLADGTMMTDDNQWDKNMIVDALSAQLIGMSINQLWRQQRVFIMGGGACGDGQGIGDGPQDTMVCRDGKAWYLYYWAIPGDRPKTGQGQFGYVTFPPGAQVMGKGDYKGVTVQDVINSSLDAWNTAGLNYDEEARKNRAEEVVQKGWANPAAQGASWEGIFTIPVCDVGWAVDGELERKDWVLQPYSKDSRPNWCGPICEGNHQKTVDFINTAQMGGVQSPLYQCGLFKDYDSKPH</sequence>
<name>A0A9W9TTA0_PENCI</name>
<dbReference type="OrthoDB" id="5383967at2759"/>
<dbReference type="RefSeq" id="XP_056503600.1">
    <property type="nucleotide sequence ID" value="XM_056641106.1"/>
</dbReference>
<dbReference type="Pfam" id="PF25278">
    <property type="entry name" value="DUF7872"/>
    <property type="match status" value="1"/>
</dbReference>
<dbReference type="AlphaFoldDB" id="A0A9W9TTA0"/>
<evidence type="ECO:0000313" key="3">
    <source>
        <dbReference type="EMBL" id="KAJ5240595.1"/>
    </source>
</evidence>
<feature type="domain" description="DUF7872" evidence="2">
    <location>
        <begin position="221"/>
        <end position="316"/>
    </location>
</feature>
<feature type="signal peptide" evidence="1">
    <location>
        <begin position="1"/>
        <end position="23"/>
    </location>
</feature>
<gene>
    <name evidence="3" type="ORF">N7469_002186</name>
</gene>
<evidence type="ECO:0000313" key="4">
    <source>
        <dbReference type="Proteomes" id="UP001147733"/>
    </source>
</evidence>
<dbReference type="PANTHER" id="PTHR33339">
    <property type="entry name" value="LYSM DOMAIN-CONTAINING PROTEIN"/>
    <property type="match status" value="1"/>
</dbReference>
<keyword evidence="1" id="KW-0732">Signal</keyword>
<dbReference type="InterPro" id="IPR057194">
    <property type="entry name" value="DUF7872"/>
</dbReference>
<dbReference type="EMBL" id="JAPQKT010000002">
    <property type="protein sequence ID" value="KAJ5240595.1"/>
    <property type="molecule type" value="Genomic_DNA"/>
</dbReference>
<dbReference type="GeneID" id="81380273"/>
<organism evidence="3 4">
    <name type="scientific">Penicillium citrinum</name>
    <dbReference type="NCBI Taxonomy" id="5077"/>
    <lineage>
        <taxon>Eukaryota</taxon>
        <taxon>Fungi</taxon>
        <taxon>Dikarya</taxon>
        <taxon>Ascomycota</taxon>
        <taxon>Pezizomycotina</taxon>
        <taxon>Eurotiomycetes</taxon>
        <taxon>Eurotiomycetidae</taxon>
        <taxon>Eurotiales</taxon>
        <taxon>Aspergillaceae</taxon>
        <taxon>Penicillium</taxon>
    </lineage>
</organism>
<reference evidence="3" key="2">
    <citation type="journal article" date="2023" name="IMA Fungus">
        <title>Comparative genomic study of the Penicillium genus elucidates a diverse pangenome and 15 lateral gene transfer events.</title>
        <authorList>
            <person name="Petersen C."/>
            <person name="Sorensen T."/>
            <person name="Nielsen M.R."/>
            <person name="Sondergaard T.E."/>
            <person name="Sorensen J.L."/>
            <person name="Fitzpatrick D.A."/>
            <person name="Frisvad J.C."/>
            <person name="Nielsen K.L."/>
        </authorList>
    </citation>
    <scope>NUCLEOTIDE SEQUENCE</scope>
    <source>
        <strain evidence="3">IBT 23319</strain>
    </source>
</reference>
<proteinExistence type="predicted"/>
<feature type="chain" id="PRO_5040976221" description="DUF7872 domain-containing protein" evidence="1">
    <location>
        <begin position="24"/>
        <end position="502"/>
    </location>
</feature>
<comment type="caution">
    <text evidence="3">The sequence shown here is derived from an EMBL/GenBank/DDBJ whole genome shotgun (WGS) entry which is preliminary data.</text>
</comment>
<accession>A0A9W9TTA0</accession>
<evidence type="ECO:0000256" key="1">
    <source>
        <dbReference type="SAM" id="SignalP"/>
    </source>
</evidence>
<reference evidence="3" key="1">
    <citation type="submission" date="2022-11" db="EMBL/GenBank/DDBJ databases">
        <authorList>
            <person name="Petersen C."/>
        </authorList>
    </citation>
    <scope>NUCLEOTIDE SEQUENCE</scope>
    <source>
        <strain evidence="3">IBT 23319</strain>
    </source>
</reference>
<dbReference type="Proteomes" id="UP001147733">
    <property type="component" value="Unassembled WGS sequence"/>
</dbReference>
<keyword evidence="4" id="KW-1185">Reference proteome</keyword>
<evidence type="ECO:0000259" key="2">
    <source>
        <dbReference type="Pfam" id="PF25278"/>
    </source>
</evidence>
<dbReference type="PANTHER" id="PTHR33339:SF1">
    <property type="entry name" value="LYSM DOMAIN-CONTAINING PROTEIN"/>
    <property type="match status" value="1"/>
</dbReference>